<evidence type="ECO:0000313" key="1">
    <source>
        <dbReference type="EMBL" id="KKJ76649.1"/>
    </source>
</evidence>
<protein>
    <submittedName>
        <fullName evidence="1">Uncharacterized protein</fullName>
    </submittedName>
</protein>
<dbReference type="AlphaFoldDB" id="A0A0M2R895"/>
<keyword evidence="2" id="KW-1185">Reference proteome</keyword>
<evidence type="ECO:0000313" key="2">
    <source>
        <dbReference type="Proteomes" id="UP000034491"/>
    </source>
</evidence>
<accession>A0A0M2R895</accession>
<dbReference type="OrthoDB" id="8480856at2"/>
<dbReference type="Proteomes" id="UP000034491">
    <property type="component" value="Unassembled WGS sequence"/>
</dbReference>
<proteinExistence type="predicted"/>
<dbReference type="EMBL" id="LANI01000018">
    <property type="protein sequence ID" value="KKJ76649.1"/>
    <property type="molecule type" value="Genomic_DNA"/>
</dbReference>
<name>A0A0M2R895_9PROT</name>
<dbReference type="RefSeq" id="WP_046507807.1">
    <property type="nucleotide sequence ID" value="NZ_LANI01000018.1"/>
</dbReference>
<comment type="caution">
    <text evidence="1">The sequence shown here is derived from an EMBL/GenBank/DDBJ whole genome shotgun (WGS) entry which is preliminary data.</text>
</comment>
<organism evidence="1 2">
    <name type="scientific">Kiloniella litopenaei</name>
    <dbReference type="NCBI Taxonomy" id="1549748"/>
    <lineage>
        <taxon>Bacteria</taxon>
        <taxon>Pseudomonadati</taxon>
        <taxon>Pseudomonadota</taxon>
        <taxon>Alphaproteobacteria</taxon>
        <taxon>Rhodospirillales</taxon>
        <taxon>Kiloniellaceae</taxon>
        <taxon>Kiloniella</taxon>
    </lineage>
</organism>
<sequence length="64" mass="7184">MTKPFKMTLYGPDGVLVLSRELPWIKSISIALDVSQKLLLQYREQGHKSGMVELQAQGVSHCLI</sequence>
<gene>
    <name evidence="1" type="ORF">WH95_12680</name>
</gene>
<reference evidence="1 2" key="1">
    <citation type="submission" date="2015-03" db="EMBL/GenBank/DDBJ databases">
        <title>Genome sequence of Kiloniella sp. P1-1, isolated from the gut microflora of Pacific white shrimp, Penaeus vannamei.</title>
        <authorList>
            <person name="Shao Z."/>
            <person name="Wang L."/>
            <person name="Li X."/>
        </authorList>
    </citation>
    <scope>NUCLEOTIDE SEQUENCE [LARGE SCALE GENOMIC DNA]</scope>
    <source>
        <strain evidence="1 2">P1-1</strain>
    </source>
</reference>